<name>A0A2S9I3T4_9GAMM</name>
<dbReference type="AlphaFoldDB" id="A0A2S9I3T4"/>
<organism evidence="1 2">
    <name type="scientific">Pantoea coffeiphila</name>
    <dbReference type="NCBI Taxonomy" id="1465635"/>
    <lineage>
        <taxon>Bacteria</taxon>
        <taxon>Pseudomonadati</taxon>
        <taxon>Pseudomonadota</taxon>
        <taxon>Gammaproteobacteria</taxon>
        <taxon>Enterobacterales</taxon>
        <taxon>Erwiniaceae</taxon>
        <taxon>Pantoea</taxon>
    </lineage>
</organism>
<dbReference type="RefSeq" id="WP_105595731.1">
    <property type="nucleotide sequence ID" value="NZ_PDET01000033.1"/>
</dbReference>
<evidence type="ECO:0000313" key="2">
    <source>
        <dbReference type="Proteomes" id="UP000239181"/>
    </source>
</evidence>
<accession>A0A2S9I3T4</accession>
<reference evidence="1 2" key="1">
    <citation type="submission" date="2017-10" db="EMBL/GenBank/DDBJ databases">
        <title>Draft genome of two endophytic bacteria isolated from 'guarana' Paullinia cupana (Mart.) Ducke.</title>
        <authorList>
            <person name="Siqueira K.A."/>
            <person name="Liotti R.G."/>
            <person name="Mendes T.A."/>
            <person name="Soares M.A."/>
        </authorList>
    </citation>
    <scope>NUCLEOTIDE SEQUENCE [LARGE SCALE GENOMIC DNA]</scope>
    <source>
        <strain evidence="1 2">342</strain>
    </source>
</reference>
<dbReference type="EMBL" id="PDET01000033">
    <property type="protein sequence ID" value="PRD12452.1"/>
    <property type="molecule type" value="Genomic_DNA"/>
</dbReference>
<dbReference type="OrthoDB" id="6540829at2"/>
<dbReference type="Proteomes" id="UP000239181">
    <property type="component" value="Unassembled WGS sequence"/>
</dbReference>
<comment type="caution">
    <text evidence="1">The sequence shown here is derived from an EMBL/GenBank/DDBJ whole genome shotgun (WGS) entry which is preliminary data.</text>
</comment>
<keyword evidence="2" id="KW-1185">Reference proteome</keyword>
<protein>
    <submittedName>
        <fullName evidence="1">Uncharacterized protein</fullName>
    </submittedName>
</protein>
<gene>
    <name evidence="1" type="ORF">CQW29_26405</name>
</gene>
<proteinExistence type="predicted"/>
<evidence type="ECO:0000313" key="1">
    <source>
        <dbReference type="EMBL" id="PRD12452.1"/>
    </source>
</evidence>
<sequence length="211" mass="24407">MMEVLSSSDPLYTLFMHPKSKLIVSRFRSLAGEKKMSEWQVFNVLLAGFLNCWAVKSDNFSIHIDFAKSNNFDFLFDKINVTVTIEGMSGESNLLGPDFSLPQYDSPYEFCRLVNKKEYDSRTTYLGMHGKSYHKANFQSLPQPDGHSVLTWEGTVMVYDKAFFHPKNYATTLGFLQDDLHRTVSEALVKRFTQFSALYDYLFRPLRTREA</sequence>